<evidence type="ECO:0000313" key="2">
    <source>
        <dbReference type="Proteomes" id="UP000018721"/>
    </source>
</evidence>
<proteinExistence type="predicted"/>
<name>V9EL08_PHYNI</name>
<keyword evidence="2" id="KW-1185">Reference proteome</keyword>
<dbReference type="HOGENOM" id="CLU_1135412_0_0_1"/>
<evidence type="ECO:0000313" key="1">
    <source>
        <dbReference type="EMBL" id="ETI39915.1"/>
    </source>
</evidence>
<gene>
    <name evidence="1" type="ORF">F443_14578</name>
</gene>
<comment type="caution">
    <text evidence="1">The sequence shown here is derived from an EMBL/GenBank/DDBJ whole genome shotgun (WGS) entry which is preliminary data.</text>
</comment>
<protein>
    <submittedName>
        <fullName evidence="1">Uncharacterized protein</fullName>
    </submittedName>
</protein>
<reference evidence="1 2" key="1">
    <citation type="submission" date="2013-11" db="EMBL/GenBank/DDBJ databases">
        <title>The Genome Sequence of Phytophthora parasitica P1569.</title>
        <authorList>
            <consortium name="The Broad Institute Genomics Platform"/>
            <person name="Russ C."/>
            <person name="Tyler B."/>
            <person name="Panabieres F."/>
            <person name="Shan W."/>
            <person name="Tripathy S."/>
            <person name="Grunwald N."/>
            <person name="Machado M."/>
            <person name="Johnson C.S."/>
            <person name="Arredondo F."/>
            <person name="Hong C."/>
            <person name="Coffey M."/>
            <person name="Young S.K."/>
            <person name="Zeng Q."/>
            <person name="Gargeya S."/>
            <person name="Fitzgerald M."/>
            <person name="Abouelleil A."/>
            <person name="Alvarado L."/>
            <person name="Chapman S.B."/>
            <person name="Gainer-Dewar J."/>
            <person name="Goldberg J."/>
            <person name="Griggs A."/>
            <person name="Gujja S."/>
            <person name="Hansen M."/>
            <person name="Howarth C."/>
            <person name="Imamovic A."/>
            <person name="Ireland A."/>
            <person name="Larimer J."/>
            <person name="McCowan C."/>
            <person name="Murphy C."/>
            <person name="Pearson M."/>
            <person name="Poon T.W."/>
            <person name="Priest M."/>
            <person name="Roberts A."/>
            <person name="Saif S."/>
            <person name="Shea T."/>
            <person name="Sykes S."/>
            <person name="Wortman J."/>
            <person name="Nusbaum C."/>
            <person name="Birren B."/>
        </authorList>
    </citation>
    <scope>NUCLEOTIDE SEQUENCE [LARGE SCALE GENOMIC DNA]</scope>
    <source>
        <strain evidence="1 2">P1569</strain>
    </source>
</reference>
<dbReference type="Proteomes" id="UP000018721">
    <property type="component" value="Unassembled WGS sequence"/>
</dbReference>
<sequence>MAMSSARAMLLDKTVIRQGIRSSPSLNSTAVDLAGTGFQRAVLIVTQVHVSVALIHGVAWIRAAKAMSFRECFSPPRYRMANFMIRCLLPRRDLSLDWFLLESMLVNRYHLQWAGSVHCRNVGSSRLLHRKPSSLFGKACGIVCKRKPFRWPIAVGDHSIRSGIHCNRTIGGNMGPERKPAPQYYEHGVPLALQQGNTYLGIGNVLAHGQRYVCPPFNTSQSRRGKYTNAQPRILECRILFRGMG</sequence>
<accession>V9EL08</accession>
<dbReference type="AlphaFoldDB" id="V9EL08"/>
<dbReference type="EMBL" id="ANIZ01002510">
    <property type="protein sequence ID" value="ETI39915.1"/>
    <property type="molecule type" value="Genomic_DNA"/>
</dbReference>
<organism evidence="1 2">
    <name type="scientific">Phytophthora nicotianae P1569</name>
    <dbReference type="NCBI Taxonomy" id="1317065"/>
    <lineage>
        <taxon>Eukaryota</taxon>
        <taxon>Sar</taxon>
        <taxon>Stramenopiles</taxon>
        <taxon>Oomycota</taxon>
        <taxon>Peronosporomycetes</taxon>
        <taxon>Peronosporales</taxon>
        <taxon>Peronosporaceae</taxon>
        <taxon>Phytophthora</taxon>
    </lineage>
</organism>